<evidence type="ECO:0000313" key="2">
    <source>
        <dbReference type="EMBL" id="MFD0888441.1"/>
    </source>
</evidence>
<dbReference type="InterPro" id="IPR045351">
    <property type="entry name" value="DUF6531"/>
</dbReference>
<sequence length="580" mass="61615">SLPGTVARGARVTLTATIQPLPPGDYFLDFTMVKSGGPVFTDEQVPPARIVLKIIDIPPVLQELHPPNGYQTPTLQPRLWARALDIDAPPNSALRYKFELCERDAAGKPVRCEVTPYQTGPAWTPPAGKLVWSKGYLWRAFVKDGGNEVDSPWSTLLTEVPQPAVTSRIAGAPYGSQGREFDPQVGNYTTAALDAPVTTVGPELRLVRTYNSLDPRRDSAFGAGWSTRYDMRITPDADGSGNVVVRYPDGQEVRFGKNPNGTFATPSGRTAALTPDGSAWRLADKSGTVYHFSGTGRLTKITDVAGRSVVLTYDPMNGALTKASVSNSQTNRSGRSLRFTWTGGRVTAVSTDQVGDVPLTWTYTYTGDQLTKVCATDGSCTSYTYTTGSHYRGAVLDDAPESYYRLGEADGGDAASEIAVNLGKDRARYQQVTLGAAGGVAGSPDTAATFNGTSSIVDLPKGLLKRSGDQAVELWFRANPTGPGGPLLGYQDKPLGQAANGVPVLYLGTDGRLHGQFHTGSINPIASTLTVNDGRWHHAVLSATAGTQTLYVDGTAAGSRTFASVTEPAELTVNQLGAAH</sequence>
<dbReference type="PROSITE" id="PS50025">
    <property type="entry name" value="LAM_G_DOMAIN"/>
    <property type="match status" value="1"/>
</dbReference>
<organism evidence="2 3">
    <name type="scientific">Streptosporangium algeriense</name>
    <dbReference type="NCBI Taxonomy" id="1682748"/>
    <lineage>
        <taxon>Bacteria</taxon>
        <taxon>Bacillati</taxon>
        <taxon>Actinomycetota</taxon>
        <taxon>Actinomycetes</taxon>
        <taxon>Streptosporangiales</taxon>
        <taxon>Streptosporangiaceae</taxon>
        <taxon>Streptosporangium</taxon>
    </lineage>
</organism>
<evidence type="ECO:0000259" key="1">
    <source>
        <dbReference type="PROSITE" id="PS50025"/>
    </source>
</evidence>
<dbReference type="EMBL" id="JBHTHX010001334">
    <property type="protein sequence ID" value="MFD0888441.1"/>
    <property type="molecule type" value="Genomic_DNA"/>
</dbReference>
<dbReference type="CDD" id="cd00110">
    <property type="entry name" value="LamG"/>
    <property type="match status" value="1"/>
</dbReference>
<feature type="non-terminal residue" evidence="2">
    <location>
        <position position="1"/>
    </location>
</feature>
<name>A0ABW3E030_9ACTN</name>
<comment type="caution">
    <text evidence="2">The sequence shown here is derived from an EMBL/GenBank/DDBJ whole genome shotgun (WGS) entry which is preliminary data.</text>
</comment>
<dbReference type="Gene3D" id="2.60.120.200">
    <property type="match status" value="1"/>
</dbReference>
<dbReference type="Pfam" id="PF20148">
    <property type="entry name" value="DUF6531"/>
    <property type="match status" value="1"/>
</dbReference>
<dbReference type="Pfam" id="PF13385">
    <property type="entry name" value="Laminin_G_3"/>
    <property type="match status" value="1"/>
</dbReference>
<protein>
    <submittedName>
        <fullName evidence="2">DUF6531 domain-containing protein</fullName>
    </submittedName>
</protein>
<dbReference type="SUPFAM" id="SSF49899">
    <property type="entry name" value="Concanavalin A-like lectins/glucanases"/>
    <property type="match status" value="1"/>
</dbReference>
<dbReference type="InterPro" id="IPR001791">
    <property type="entry name" value="Laminin_G"/>
</dbReference>
<dbReference type="InterPro" id="IPR013320">
    <property type="entry name" value="ConA-like_dom_sf"/>
</dbReference>
<accession>A0ABW3E030</accession>
<feature type="non-terminal residue" evidence="2">
    <location>
        <position position="580"/>
    </location>
</feature>
<dbReference type="Proteomes" id="UP001597024">
    <property type="component" value="Unassembled WGS sequence"/>
</dbReference>
<reference evidence="3" key="1">
    <citation type="journal article" date="2019" name="Int. J. Syst. Evol. Microbiol.">
        <title>The Global Catalogue of Microorganisms (GCM) 10K type strain sequencing project: providing services to taxonomists for standard genome sequencing and annotation.</title>
        <authorList>
            <consortium name="The Broad Institute Genomics Platform"/>
            <consortium name="The Broad Institute Genome Sequencing Center for Infectious Disease"/>
            <person name="Wu L."/>
            <person name="Ma J."/>
        </authorList>
    </citation>
    <scope>NUCLEOTIDE SEQUENCE [LARGE SCALE GENOMIC DNA]</scope>
    <source>
        <strain evidence="3">CCUG 62974</strain>
    </source>
</reference>
<evidence type="ECO:0000313" key="3">
    <source>
        <dbReference type="Proteomes" id="UP001597024"/>
    </source>
</evidence>
<dbReference type="Gene3D" id="2.180.10.10">
    <property type="entry name" value="RHS repeat-associated core"/>
    <property type="match status" value="1"/>
</dbReference>
<gene>
    <name evidence="2" type="ORF">ACFQ08_28235</name>
</gene>
<proteinExistence type="predicted"/>
<feature type="domain" description="Laminin G" evidence="1">
    <location>
        <begin position="446"/>
        <end position="580"/>
    </location>
</feature>
<keyword evidence="3" id="KW-1185">Reference proteome</keyword>